<feature type="region of interest" description="Disordered" evidence="3">
    <location>
        <begin position="1"/>
        <end position="58"/>
    </location>
</feature>
<dbReference type="InterPro" id="IPR004088">
    <property type="entry name" value="KH_dom_type_1"/>
</dbReference>
<feature type="domain" description="K Homology" evidence="4">
    <location>
        <begin position="615"/>
        <end position="683"/>
    </location>
</feature>
<dbReference type="CDD" id="cd00105">
    <property type="entry name" value="KH-I"/>
    <property type="match status" value="1"/>
</dbReference>
<dbReference type="PANTHER" id="PTHR10288">
    <property type="entry name" value="KH DOMAIN CONTAINING RNA BINDING PROTEIN"/>
    <property type="match status" value="1"/>
</dbReference>
<feature type="domain" description="K Homology" evidence="4">
    <location>
        <begin position="317"/>
        <end position="380"/>
    </location>
</feature>
<keyword evidence="2" id="KW-0694">RNA-binding</keyword>
<dbReference type="Pfam" id="PF00013">
    <property type="entry name" value="KH_1"/>
    <property type="match status" value="7"/>
</dbReference>
<evidence type="ECO:0000256" key="2">
    <source>
        <dbReference type="PROSITE-ProRule" id="PRU00117"/>
    </source>
</evidence>
<protein>
    <recommendedName>
        <fullName evidence="4">K Homology domain-containing protein</fullName>
    </recommendedName>
</protein>
<feature type="domain" description="K Homology" evidence="4">
    <location>
        <begin position="976"/>
        <end position="1048"/>
    </location>
</feature>
<feature type="compositionally biased region" description="Basic and acidic residues" evidence="3">
    <location>
        <begin position="1214"/>
        <end position="1223"/>
    </location>
</feature>
<name>A0AAV2YK49_9STRA</name>
<accession>A0AAV2YK49</accession>
<evidence type="ECO:0000313" key="6">
    <source>
        <dbReference type="Proteomes" id="UP001146120"/>
    </source>
</evidence>
<gene>
    <name evidence="5" type="ORF">N0F65_001035</name>
</gene>
<evidence type="ECO:0000256" key="3">
    <source>
        <dbReference type="SAM" id="MobiDB-lite"/>
    </source>
</evidence>
<feature type="domain" description="K Homology" evidence="4">
    <location>
        <begin position="832"/>
        <end position="907"/>
    </location>
</feature>
<feature type="region of interest" description="Disordered" evidence="3">
    <location>
        <begin position="1266"/>
        <end position="1321"/>
    </location>
</feature>
<feature type="compositionally biased region" description="Low complexity" evidence="3">
    <location>
        <begin position="1"/>
        <end position="46"/>
    </location>
</feature>
<feature type="domain" description="K Homology" evidence="4">
    <location>
        <begin position="1115"/>
        <end position="1189"/>
    </location>
</feature>
<reference evidence="5" key="1">
    <citation type="submission" date="2022-11" db="EMBL/GenBank/DDBJ databases">
        <authorList>
            <person name="Morgan W.R."/>
            <person name="Tartar A."/>
        </authorList>
    </citation>
    <scope>NUCLEOTIDE SEQUENCE</scope>
    <source>
        <strain evidence="5">ARSEF 373</strain>
    </source>
</reference>
<feature type="domain" description="K Homology" evidence="4">
    <location>
        <begin position="252"/>
        <end position="316"/>
    </location>
</feature>
<evidence type="ECO:0000259" key="4">
    <source>
        <dbReference type="SMART" id="SM00322"/>
    </source>
</evidence>
<evidence type="ECO:0000313" key="5">
    <source>
        <dbReference type="EMBL" id="DAZ95377.1"/>
    </source>
</evidence>
<dbReference type="SMART" id="SM00322">
    <property type="entry name" value="KH"/>
    <property type="match status" value="11"/>
</dbReference>
<sequence length="1321" mass="145918">MSPAAKAKKSAAGTTPAANAPAKAPAKAPATVSAAVPAPAAAPATPQTLKQLQQRHEQVTKCRAENAAKGKKIDEKLRLAFKNPPKRPNMTVEAITEEMDRLEHRRNTTSMSLNDEKFILRELTLLKERKTQVVEYQQFQEMVDTAKKERNECMTQHKAYDEQLQQLALAIKKMTLAEKLNVAVTEFVTLEVSVPDDRMGAVIGKGSQRMQQIEKECSVVLEVDDANKVMRVSSTAAHARSAKEAIEDITLATTHSIGLHPDAIKMLFSQKSKNLQELEQTLKIKIDINKAEGILSTLASPAKAKQLEKAIKELTDGKVDIPLPAEIVPKLIGKKGETINQLMEDTGCLIDIDKISNIVRLCGLKENVDMAKKFVYEMIEEQSQREREFSVHDTEFFPSPDFADFKFDFFAEFLMSNKSQQLKILRTDASDAKIKVFKSEKKIHVIGNKAQLKAMEEALRERLREFENHHWLVEVHDNYVLSLIIGKKGATIKQIESAGAESKVRVDIQGNKVCVLGDNPSAIEAAKKQIMEIIDQNNRSFFTASQYVIAILMNNKRAKLTEIETESGCKINCPPPPAPGNNTRSASDAQVKITLTGTAEAISKAKELLEALDESHHVRYVPLDDDEVPTVIGKKGETISQLETTSGTKLRVVREEEQMPELEMIGTEEQLTAAQKAVDELLQIKNREILQLDAFATRCLIGKKGERINAMRLEHPDAVLDVFPIRGQVRVKASTEEALKKCVEHVLKTLRESLMTEIVTVPEQNQGGKSANFHTIMQQEALAARLYELEAEGGENMKVTITDDGKSAKIRGPALGIGKLKKFLDMLVSADGHFVETIELPTYAFAGVLLSKGGDKTLNENALRICKQTGCEIRVKKGTSDGGVIVIEGSTPVKVFEAKESVEKVIQFYYGENFHVMENLPQALIPRLYELLPLLAAKHRVVFSLASKSSLKIMTDSKATTKEIVKQLQNENQAWKQQHVEVPVEAWLVPLFVGKSGEAIKKLSAECNGARLDLSPHVSKDEDRVLTISARDDETVKHAVKKVKEVLEHHRNKSSTFDVSKDKLELVLKVKKETPSGIQFHILFTSDDQRQVVIYGGEHEAREALVEKMQHLIDTSTVETIVLPSTVSPGVASSVIGALIGKSGANIKALQNEFQQVKVDIQRGTNTIYIAGPNDEVLQVKHIMQDKVDELLQQEEERQQYRGQARAGAAAAEEAEKPKRGPKDAAPPAENRADADENTTPNRAPSPAFPTLPVGASAAMAAATLTKNQRRRMRKRAQNEQNSDVLSMIMGSSASPTAGPTTGEADNSGYYHSSSGYSLRL</sequence>
<proteinExistence type="predicted"/>
<feature type="domain" description="K Homology" evidence="4">
    <location>
        <begin position="467"/>
        <end position="535"/>
    </location>
</feature>
<feature type="domain" description="K Homology" evidence="4">
    <location>
        <begin position="684"/>
        <end position="751"/>
    </location>
</feature>
<feature type="domain" description="K Homology" evidence="4">
    <location>
        <begin position="536"/>
        <end position="614"/>
    </location>
</feature>
<dbReference type="Proteomes" id="UP001146120">
    <property type="component" value="Unassembled WGS sequence"/>
</dbReference>
<dbReference type="EMBL" id="DAKRPA010000206">
    <property type="protein sequence ID" value="DAZ95377.1"/>
    <property type="molecule type" value="Genomic_DNA"/>
</dbReference>
<feature type="compositionally biased region" description="Polar residues" evidence="3">
    <location>
        <begin position="1279"/>
        <end position="1300"/>
    </location>
</feature>
<feature type="compositionally biased region" description="Low complexity" evidence="3">
    <location>
        <begin position="1201"/>
        <end position="1212"/>
    </location>
</feature>
<keyword evidence="1" id="KW-0677">Repeat</keyword>
<comment type="caution">
    <text evidence="5">The sequence shown here is derived from an EMBL/GenBank/DDBJ whole genome shotgun (WGS) entry which is preliminary data.</text>
</comment>
<dbReference type="Gene3D" id="3.30.1370.10">
    <property type="entry name" value="K Homology domain, type 1"/>
    <property type="match status" value="7"/>
</dbReference>
<dbReference type="GO" id="GO:0003723">
    <property type="term" value="F:RNA binding"/>
    <property type="evidence" value="ECO:0007669"/>
    <property type="project" value="UniProtKB-UniRule"/>
</dbReference>
<reference evidence="5" key="2">
    <citation type="journal article" date="2023" name="Microbiol Resour">
        <title>Decontamination and Annotation of the Draft Genome Sequence of the Oomycete Lagenidium giganteum ARSEF 373.</title>
        <authorList>
            <person name="Morgan W.R."/>
            <person name="Tartar A."/>
        </authorList>
    </citation>
    <scope>NUCLEOTIDE SEQUENCE</scope>
    <source>
        <strain evidence="5">ARSEF 373</strain>
    </source>
</reference>
<feature type="compositionally biased region" description="Low complexity" evidence="3">
    <location>
        <begin position="1308"/>
        <end position="1321"/>
    </location>
</feature>
<feature type="domain" description="K Homology" evidence="4">
    <location>
        <begin position="186"/>
        <end position="251"/>
    </location>
</feature>
<dbReference type="PROSITE" id="PS50084">
    <property type="entry name" value="KH_TYPE_1"/>
    <property type="match status" value="6"/>
</dbReference>
<dbReference type="SUPFAM" id="SSF54791">
    <property type="entry name" value="Eukaryotic type KH-domain (KH-domain type I)"/>
    <property type="match status" value="8"/>
</dbReference>
<feature type="domain" description="K Homology" evidence="4">
    <location>
        <begin position="383"/>
        <end position="464"/>
    </location>
</feature>
<keyword evidence="6" id="KW-1185">Reference proteome</keyword>
<evidence type="ECO:0000256" key="1">
    <source>
        <dbReference type="ARBA" id="ARBA00022737"/>
    </source>
</evidence>
<organism evidence="5 6">
    <name type="scientific">Lagenidium giganteum</name>
    <dbReference type="NCBI Taxonomy" id="4803"/>
    <lineage>
        <taxon>Eukaryota</taxon>
        <taxon>Sar</taxon>
        <taxon>Stramenopiles</taxon>
        <taxon>Oomycota</taxon>
        <taxon>Peronosporomycetes</taxon>
        <taxon>Pythiales</taxon>
        <taxon>Pythiaceae</taxon>
    </lineage>
</organism>
<dbReference type="InterPro" id="IPR036612">
    <property type="entry name" value="KH_dom_type_1_sf"/>
</dbReference>
<dbReference type="InterPro" id="IPR004087">
    <property type="entry name" value="KH_dom"/>
</dbReference>
<feature type="region of interest" description="Disordered" evidence="3">
    <location>
        <begin position="1198"/>
        <end position="1253"/>
    </location>
</feature>